<dbReference type="PANTHER" id="PTHR47272">
    <property type="entry name" value="DDE_TNP_1_7 DOMAIN-CONTAINING PROTEIN"/>
    <property type="match status" value="1"/>
</dbReference>
<evidence type="ECO:0000313" key="4">
    <source>
        <dbReference type="Proteomes" id="UP000735302"/>
    </source>
</evidence>
<evidence type="ECO:0000259" key="2">
    <source>
        <dbReference type="Pfam" id="PF13843"/>
    </source>
</evidence>
<protein>
    <submittedName>
        <fullName evidence="3">PiggyBac transposable element-derived protein 2</fullName>
    </submittedName>
</protein>
<organism evidence="3 4">
    <name type="scientific">Plakobranchus ocellatus</name>
    <dbReference type="NCBI Taxonomy" id="259542"/>
    <lineage>
        <taxon>Eukaryota</taxon>
        <taxon>Metazoa</taxon>
        <taxon>Spiralia</taxon>
        <taxon>Lophotrochozoa</taxon>
        <taxon>Mollusca</taxon>
        <taxon>Gastropoda</taxon>
        <taxon>Heterobranchia</taxon>
        <taxon>Euthyneura</taxon>
        <taxon>Panpulmonata</taxon>
        <taxon>Sacoglossa</taxon>
        <taxon>Placobranchoidea</taxon>
        <taxon>Plakobranchidae</taxon>
        <taxon>Plakobranchus</taxon>
    </lineage>
</organism>
<comment type="caution">
    <text evidence="3">The sequence shown here is derived from an EMBL/GenBank/DDBJ whole genome shotgun (WGS) entry which is preliminary data.</text>
</comment>
<feature type="transmembrane region" description="Helical" evidence="1">
    <location>
        <begin position="34"/>
        <end position="54"/>
    </location>
</feature>
<feature type="domain" description="PiggyBac transposable element-derived protein" evidence="2">
    <location>
        <begin position="2"/>
        <end position="51"/>
    </location>
</feature>
<keyword evidence="1" id="KW-1133">Transmembrane helix</keyword>
<proteinExistence type="predicted"/>
<dbReference type="Proteomes" id="UP000735302">
    <property type="component" value="Unassembled WGS sequence"/>
</dbReference>
<keyword evidence="1" id="KW-0812">Transmembrane</keyword>
<sequence>MPHAVKEYNAGMGGLDLLDSLISKSKFNMKSRRWYLYIFWHSLQLMVTNAWLVYHRDCDILGIPKKERLILRKIQTRIGLALCYSKTTPRRGRPSLDNDANDQPPVRVRRITQGPVVEVQKDRFDHWPLKGLKRLRCKVCKTVKTDTMCEKSKVNLCFTEARNCFRTYHVHV</sequence>
<keyword evidence="4" id="KW-1185">Reference proteome</keyword>
<dbReference type="InterPro" id="IPR029526">
    <property type="entry name" value="PGBD"/>
</dbReference>
<dbReference type="PANTHER" id="PTHR47272:SF1">
    <property type="entry name" value="PIGGYBAC TRANSPOSABLE ELEMENT-DERIVED PROTEIN 3-LIKE"/>
    <property type="match status" value="1"/>
</dbReference>
<dbReference type="Pfam" id="PF13843">
    <property type="entry name" value="DDE_Tnp_1_7"/>
    <property type="match status" value="1"/>
</dbReference>
<evidence type="ECO:0000256" key="1">
    <source>
        <dbReference type="SAM" id="Phobius"/>
    </source>
</evidence>
<name>A0AAV3Z6P1_9GAST</name>
<dbReference type="AlphaFoldDB" id="A0AAV3Z6P1"/>
<reference evidence="3 4" key="1">
    <citation type="journal article" date="2021" name="Elife">
        <title>Chloroplast acquisition without the gene transfer in kleptoplastic sea slugs, Plakobranchus ocellatus.</title>
        <authorList>
            <person name="Maeda T."/>
            <person name="Takahashi S."/>
            <person name="Yoshida T."/>
            <person name="Shimamura S."/>
            <person name="Takaki Y."/>
            <person name="Nagai Y."/>
            <person name="Toyoda A."/>
            <person name="Suzuki Y."/>
            <person name="Arimoto A."/>
            <person name="Ishii H."/>
            <person name="Satoh N."/>
            <person name="Nishiyama T."/>
            <person name="Hasebe M."/>
            <person name="Maruyama T."/>
            <person name="Minagawa J."/>
            <person name="Obokata J."/>
            <person name="Shigenobu S."/>
        </authorList>
    </citation>
    <scope>NUCLEOTIDE SEQUENCE [LARGE SCALE GENOMIC DNA]</scope>
</reference>
<accession>A0AAV3Z6P1</accession>
<evidence type="ECO:0000313" key="3">
    <source>
        <dbReference type="EMBL" id="GFN90794.1"/>
    </source>
</evidence>
<keyword evidence="1" id="KW-0472">Membrane</keyword>
<dbReference type="EMBL" id="BLXT01002061">
    <property type="protein sequence ID" value="GFN90794.1"/>
    <property type="molecule type" value="Genomic_DNA"/>
</dbReference>
<gene>
    <name evidence="3" type="ORF">PoB_001730000</name>
</gene>